<comment type="caution">
    <text evidence="1">The sequence shown here is derived from an EMBL/GenBank/DDBJ whole genome shotgun (WGS) entry which is preliminary data.</text>
</comment>
<name>A3III4_9CHRO</name>
<proteinExistence type="predicted"/>
<evidence type="ECO:0000313" key="2">
    <source>
        <dbReference type="Proteomes" id="UP000003781"/>
    </source>
</evidence>
<protein>
    <submittedName>
        <fullName evidence="1">Uncharacterized protein</fullName>
    </submittedName>
</protein>
<dbReference type="EMBL" id="AAXW01000002">
    <property type="protein sequence ID" value="EAZ93616.1"/>
    <property type="molecule type" value="Genomic_DNA"/>
</dbReference>
<organism evidence="1 2">
    <name type="scientific">Crocosphaera chwakensis CCY0110</name>
    <dbReference type="NCBI Taxonomy" id="391612"/>
    <lineage>
        <taxon>Bacteria</taxon>
        <taxon>Bacillati</taxon>
        <taxon>Cyanobacteriota</taxon>
        <taxon>Cyanophyceae</taxon>
        <taxon>Oscillatoriophycideae</taxon>
        <taxon>Chroococcales</taxon>
        <taxon>Aphanothecaceae</taxon>
        <taxon>Crocosphaera</taxon>
        <taxon>Crocosphaera chwakensis</taxon>
    </lineage>
</organism>
<dbReference type="Proteomes" id="UP000003781">
    <property type="component" value="Unassembled WGS sequence"/>
</dbReference>
<accession>A3III4</accession>
<keyword evidence="2" id="KW-1185">Reference proteome</keyword>
<gene>
    <name evidence="1" type="ORF">CY0110_17512</name>
</gene>
<sequence>MSLRYAKIITLTHFYPTMAENIVSCGNVKINIR</sequence>
<evidence type="ECO:0000313" key="1">
    <source>
        <dbReference type="EMBL" id="EAZ93616.1"/>
    </source>
</evidence>
<reference evidence="1 2" key="1">
    <citation type="submission" date="2007-03" db="EMBL/GenBank/DDBJ databases">
        <authorList>
            <person name="Stal L."/>
            <person name="Ferriera S."/>
            <person name="Johnson J."/>
            <person name="Kravitz S."/>
            <person name="Beeson K."/>
            <person name="Sutton G."/>
            <person name="Rogers Y.-H."/>
            <person name="Friedman R."/>
            <person name="Frazier M."/>
            <person name="Venter J.C."/>
        </authorList>
    </citation>
    <scope>NUCLEOTIDE SEQUENCE [LARGE SCALE GENOMIC DNA]</scope>
    <source>
        <strain evidence="1 2">CCY0110</strain>
    </source>
</reference>
<dbReference type="AlphaFoldDB" id="A3III4"/>